<sequence>MAAIWVEWSDVSSGLLSPCFGSTTSVFGERRRGLGSNGGVDNYENCSVNVSRHGHMARLQGLGRGVKRGSFELFCYLLLLHGFVITGELYSSFVVPWLHVLSSSIHLQRRRRNQIAEPSRRKAESKHNLNLSSNLSPSQATSNSLPEERNKINLGRDQARRPLFKKIIFVREQQRINIKILSVEEEQAFNVPFYSRSSALGEIKPRRPSFKKVKSTVHELTKLVHELIKFKWRLNQRRNIRDCNPNNTKLIKYYFVHIF</sequence>
<dbReference type="EMBL" id="EF101866">
    <property type="protein sequence ID" value="ABM55237.1"/>
    <property type="molecule type" value="Genomic_DNA"/>
</dbReference>
<reference evidence="3" key="3">
    <citation type="journal article" date="2009" name="Int J Plant Genomics">
        <title>A Nest of LTR Retrotransposons Adjacent the Disease Resistance-Priming Gene NPR1 in Beta vulgaris L. U.S. Hybrid H20.</title>
        <authorList>
            <person name="Kuykendall D."/>
            <person name="Shao J."/>
            <person name="Trimmer K."/>
        </authorList>
    </citation>
    <scope>NUCLEOTIDE SEQUENCE</scope>
</reference>
<name>Q0PEL5_BETVU</name>
<feature type="compositionally biased region" description="Basic and acidic residues" evidence="1">
    <location>
        <begin position="118"/>
        <end position="127"/>
    </location>
</feature>
<feature type="region of interest" description="Disordered" evidence="1">
    <location>
        <begin position="111"/>
        <end position="152"/>
    </location>
</feature>
<evidence type="ECO:0000313" key="2">
    <source>
        <dbReference type="EMBL" id="ABH08431.1"/>
    </source>
</evidence>
<evidence type="ECO:0000313" key="3">
    <source>
        <dbReference type="EMBL" id="ABM55237.1"/>
    </source>
</evidence>
<reference evidence="2" key="2">
    <citation type="journal article" date="2007" name="J. Sugar Beet Res.">
        <title>The disease resistance control gene NIM1 (NPR1) in Beta vulgaris.</title>
        <authorList>
            <person name="Kuykendall L.D."/>
            <person name="McGrath M."/>
        </authorList>
    </citation>
    <scope>NUCLEOTIDE SEQUENCE</scope>
    <source>
        <strain evidence="2">Hybrid US H20</strain>
    </source>
</reference>
<accession>Q0PEL5</accession>
<dbReference type="AlphaFoldDB" id="Q0PEL5"/>
<reference evidence="3" key="1">
    <citation type="submission" date="2006-11" db="EMBL/GenBank/DDBJ databases">
        <authorList>
            <person name="Kuykendall L.D."/>
            <person name="Shao J."/>
            <person name="Murphy T."/>
        </authorList>
    </citation>
    <scope>NUCLEOTIDE SEQUENCE</scope>
</reference>
<protein>
    <submittedName>
        <fullName evidence="2">Uncharacterized protein</fullName>
    </submittedName>
</protein>
<proteinExistence type="predicted"/>
<dbReference type="EMBL" id="DQ851167">
    <property type="protein sequence ID" value="ABH08431.1"/>
    <property type="molecule type" value="Genomic_DNA"/>
</dbReference>
<organism evidence="2">
    <name type="scientific">Beta vulgaris</name>
    <name type="common">Sugar beet</name>
    <dbReference type="NCBI Taxonomy" id="161934"/>
    <lineage>
        <taxon>Eukaryota</taxon>
        <taxon>Viridiplantae</taxon>
        <taxon>Streptophyta</taxon>
        <taxon>Embryophyta</taxon>
        <taxon>Tracheophyta</taxon>
        <taxon>Spermatophyta</taxon>
        <taxon>Magnoliopsida</taxon>
        <taxon>eudicotyledons</taxon>
        <taxon>Gunneridae</taxon>
        <taxon>Pentapetalae</taxon>
        <taxon>Caryophyllales</taxon>
        <taxon>Chenopodiaceae</taxon>
        <taxon>Betoideae</taxon>
        <taxon>Beta</taxon>
    </lineage>
</organism>
<evidence type="ECO:0000256" key="1">
    <source>
        <dbReference type="SAM" id="MobiDB-lite"/>
    </source>
</evidence>